<proteinExistence type="predicted"/>
<name>A0A6G1SAS5_9ACAR</name>
<dbReference type="InterPro" id="IPR026750">
    <property type="entry name" value="NTAN1"/>
</dbReference>
<dbReference type="GO" id="GO:0006511">
    <property type="term" value="P:ubiquitin-dependent protein catabolic process"/>
    <property type="evidence" value="ECO:0007669"/>
    <property type="project" value="TreeGrafter"/>
</dbReference>
<keyword evidence="1" id="KW-0378">Hydrolase</keyword>
<dbReference type="Pfam" id="PF14736">
    <property type="entry name" value="N_Asn_amidohyd"/>
    <property type="match status" value="1"/>
</dbReference>
<dbReference type="AlphaFoldDB" id="A0A6G1SAS5"/>
<protein>
    <submittedName>
        <fullName evidence="1">Protein N-terminal asparagine amidohydrolase</fullName>
    </submittedName>
</protein>
<reference evidence="1" key="1">
    <citation type="submission" date="2018-10" db="EMBL/GenBank/DDBJ databases">
        <title>Transcriptome assembly of Aceria tosichella (Wheat curl mite) Type 2.</title>
        <authorList>
            <person name="Scully E.D."/>
            <person name="Geib S.M."/>
            <person name="Palmer N.A."/>
            <person name="Gupta A.K."/>
            <person name="Sarath G."/>
            <person name="Tatineni S."/>
        </authorList>
    </citation>
    <scope>NUCLEOTIDE SEQUENCE</scope>
    <source>
        <strain evidence="1">LincolnNE</strain>
    </source>
</reference>
<organism evidence="1">
    <name type="scientific">Aceria tosichella</name>
    <name type="common">wheat curl mite</name>
    <dbReference type="NCBI Taxonomy" id="561515"/>
    <lineage>
        <taxon>Eukaryota</taxon>
        <taxon>Metazoa</taxon>
        <taxon>Ecdysozoa</taxon>
        <taxon>Arthropoda</taxon>
        <taxon>Chelicerata</taxon>
        <taxon>Arachnida</taxon>
        <taxon>Acari</taxon>
        <taxon>Acariformes</taxon>
        <taxon>Trombidiformes</taxon>
        <taxon>Prostigmata</taxon>
        <taxon>Eupodina</taxon>
        <taxon>Eriophyoidea</taxon>
        <taxon>Eriophyidae</taxon>
        <taxon>Eriophyinae</taxon>
        <taxon>Aceriini</taxon>
        <taxon>Aceria</taxon>
    </lineage>
</organism>
<dbReference type="GO" id="GO:0008418">
    <property type="term" value="F:protein-N-terminal asparagine amidohydrolase activity"/>
    <property type="evidence" value="ECO:0007669"/>
    <property type="project" value="InterPro"/>
</dbReference>
<gene>
    <name evidence="1" type="primary">NTAN1</name>
    <name evidence="1" type="ORF">g.20772</name>
</gene>
<accession>A0A6G1SAS5</accession>
<dbReference type="PANTHER" id="PTHR12498">
    <property type="entry name" value="N-TERMINAL ASPARAGINE AMIDOHYDROLASE"/>
    <property type="match status" value="1"/>
</dbReference>
<dbReference type="EMBL" id="GGYP01002833">
    <property type="protein sequence ID" value="MDE47604.1"/>
    <property type="molecule type" value="Transcribed_RNA"/>
</dbReference>
<sequence length="318" mass="35807">MPLVVEGQPIQMPASVADFIRTYPQYQVSSRQLRSMPTIAVEPNEAYIFVHQMESAVVSPDDPNIKMIGVDDMTTCCCAVVRHSGSAAMAAGHFDGNDTKDGLARMINGVFELTLDWARRQSVSQLELNTHHQFEVYLVGGFDDARNITMDVVMQLFENLCECNLDLHLKAACIATNNTYYQDNIPYPCITGLICDVKSGGLSPASFTFQGPLEEIRRLRFSTRPPIIMHSIYNPSARILEIKPYDWTLTDDTIQQLLGLNTNSFLHYWSTSPLAEKPTFVPACKTALKFLKDNRSSLFCSGRSYRFIRTNGQWKLVE</sequence>
<evidence type="ECO:0000313" key="1">
    <source>
        <dbReference type="EMBL" id="MDE47604.1"/>
    </source>
</evidence>
<dbReference type="GO" id="GO:0005634">
    <property type="term" value="C:nucleus"/>
    <property type="evidence" value="ECO:0007669"/>
    <property type="project" value="TreeGrafter"/>
</dbReference>
<dbReference type="PANTHER" id="PTHR12498:SF0">
    <property type="entry name" value="PROTEIN N-TERMINAL ASPARAGINE AMIDOHYDROLASE"/>
    <property type="match status" value="1"/>
</dbReference>